<dbReference type="AlphaFoldDB" id="X1MNH9"/>
<name>X1MNH9_9ZZZZ</name>
<reference evidence="1" key="1">
    <citation type="journal article" date="2014" name="Front. Microbiol.">
        <title>High frequency of phylogenetically diverse reductive dehalogenase-homologous genes in deep subseafloor sedimentary metagenomes.</title>
        <authorList>
            <person name="Kawai M."/>
            <person name="Futagami T."/>
            <person name="Toyoda A."/>
            <person name="Takaki Y."/>
            <person name="Nishi S."/>
            <person name="Hori S."/>
            <person name="Arai W."/>
            <person name="Tsubouchi T."/>
            <person name="Morono Y."/>
            <person name="Uchiyama I."/>
            <person name="Ito T."/>
            <person name="Fujiyama A."/>
            <person name="Inagaki F."/>
            <person name="Takami H."/>
        </authorList>
    </citation>
    <scope>NUCLEOTIDE SEQUENCE</scope>
    <source>
        <strain evidence="1">Expedition CK06-06</strain>
    </source>
</reference>
<feature type="non-terminal residue" evidence="1">
    <location>
        <position position="1"/>
    </location>
</feature>
<accession>X1MNH9</accession>
<sequence length="53" mass="6140">RKLEISYYADANLTNRYVRFTIGRYKLTDILRARFGLEATQEARESTLCGVVP</sequence>
<organism evidence="1">
    <name type="scientific">marine sediment metagenome</name>
    <dbReference type="NCBI Taxonomy" id="412755"/>
    <lineage>
        <taxon>unclassified sequences</taxon>
        <taxon>metagenomes</taxon>
        <taxon>ecological metagenomes</taxon>
    </lineage>
</organism>
<proteinExistence type="predicted"/>
<protein>
    <submittedName>
        <fullName evidence="1">Uncharacterized protein</fullName>
    </submittedName>
</protein>
<gene>
    <name evidence="1" type="ORF">S06H3_49079</name>
</gene>
<evidence type="ECO:0000313" key="1">
    <source>
        <dbReference type="EMBL" id="GAI33202.1"/>
    </source>
</evidence>
<comment type="caution">
    <text evidence="1">The sequence shown here is derived from an EMBL/GenBank/DDBJ whole genome shotgun (WGS) entry which is preliminary data.</text>
</comment>
<dbReference type="EMBL" id="BARV01030969">
    <property type="protein sequence ID" value="GAI33202.1"/>
    <property type="molecule type" value="Genomic_DNA"/>
</dbReference>